<proteinExistence type="inferred from homology"/>
<dbReference type="PANTHER" id="PTHR47642:SF5">
    <property type="entry name" value="ATP-DEPENDENT DNA HELICASE"/>
    <property type="match status" value="1"/>
</dbReference>
<keyword evidence="1" id="KW-0234">DNA repair</keyword>
<keyword evidence="1" id="KW-0067">ATP-binding</keyword>
<dbReference type="AlphaFoldDB" id="A0A1M2VXS5"/>
<dbReference type="STRING" id="154538.A0A1M2VXS5"/>
<accession>A0A1M2VXS5</accession>
<gene>
    <name evidence="3" type="ORF">TRAPUB_11064</name>
</gene>
<sequence length="513" mass="57083">MADEAYEYTEQALVDFLGEGSVGKRTAKNRQEMERMRNLLPRDASLDYAVGKVHVTRDRPRRSAAEWKLVVSNAKQAYLDRVNGMECVGPVAPDARAAARAAAYGRHFTPIVEVLTKENMAFLLSHDFDVSSGPQDSHLILVHNVIEKFSLNKQQMNAFTIAAKYLHHHDTGPLHMYLGGMAGTGKSRVLLAIICFLDARDESYRLLVLGPTGSSAALIGGFTYHSALGICVTSESGFSTANTIAKLRGRMQRVSMIFIDEVSMISCIDFVRINRQLGKALPECSDTFGGKAVILAGDFAQLAPPGMAPAVYSNSVGAWSKAASQHDQECAIGKALWQQFTTVVILRENMRQRGLSNEDARFRVALENMRYGRCTADDLSLFQSRVWYPNTNDNRLLLPEFRDVSIITARNAHRDGINNVKAKEFAARTGKKLYRFYSVDTWGRREALLEPFAENFVNWRYSTKSLDSAPNTTYHHLYVDSHEVNSSPLFKLGKEHGTFPPMCIPLLIGATTT</sequence>
<keyword evidence="1 3" id="KW-0347">Helicase</keyword>
<reference evidence="3 4" key="1">
    <citation type="submission" date="2016-10" db="EMBL/GenBank/DDBJ databases">
        <title>Genome sequence of the basidiomycete white-rot fungus Trametes pubescens.</title>
        <authorList>
            <person name="Makela M.R."/>
            <person name="Granchi Z."/>
            <person name="Peng M."/>
            <person name="De Vries R.P."/>
            <person name="Grigoriev I."/>
            <person name="Riley R."/>
            <person name="Hilden K."/>
        </authorList>
    </citation>
    <scope>NUCLEOTIDE SEQUENCE [LARGE SCALE GENOMIC DNA]</scope>
    <source>
        <strain evidence="3 4">FBCC735</strain>
    </source>
</reference>
<name>A0A1M2VXS5_TRAPU</name>
<evidence type="ECO:0000313" key="3">
    <source>
        <dbReference type="EMBL" id="OJT12395.1"/>
    </source>
</evidence>
<dbReference type="OrthoDB" id="432234at2759"/>
<organism evidence="3 4">
    <name type="scientific">Trametes pubescens</name>
    <name type="common">White-rot fungus</name>
    <dbReference type="NCBI Taxonomy" id="154538"/>
    <lineage>
        <taxon>Eukaryota</taxon>
        <taxon>Fungi</taxon>
        <taxon>Dikarya</taxon>
        <taxon>Basidiomycota</taxon>
        <taxon>Agaricomycotina</taxon>
        <taxon>Agaricomycetes</taxon>
        <taxon>Polyporales</taxon>
        <taxon>Polyporaceae</taxon>
        <taxon>Trametes</taxon>
    </lineage>
</organism>
<dbReference type="EC" id="5.6.2.3" evidence="1"/>
<dbReference type="OMA" id="GINECKA"/>
<keyword evidence="1" id="KW-0547">Nucleotide-binding</keyword>
<comment type="cofactor">
    <cofactor evidence="1">
        <name>Mg(2+)</name>
        <dbReference type="ChEBI" id="CHEBI:18420"/>
    </cofactor>
</comment>
<comment type="similarity">
    <text evidence="1">Belongs to the helicase family.</text>
</comment>
<evidence type="ECO:0000313" key="4">
    <source>
        <dbReference type="Proteomes" id="UP000184267"/>
    </source>
</evidence>
<dbReference type="GO" id="GO:0016887">
    <property type="term" value="F:ATP hydrolysis activity"/>
    <property type="evidence" value="ECO:0007669"/>
    <property type="project" value="RHEA"/>
</dbReference>
<dbReference type="InterPro" id="IPR051055">
    <property type="entry name" value="PIF1_helicase"/>
</dbReference>
<comment type="catalytic activity">
    <reaction evidence="1">
        <text>ATP + H2O = ADP + phosphate + H(+)</text>
        <dbReference type="Rhea" id="RHEA:13065"/>
        <dbReference type="ChEBI" id="CHEBI:15377"/>
        <dbReference type="ChEBI" id="CHEBI:15378"/>
        <dbReference type="ChEBI" id="CHEBI:30616"/>
        <dbReference type="ChEBI" id="CHEBI:43474"/>
        <dbReference type="ChEBI" id="CHEBI:456216"/>
        <dbReference type="EC" id="5.6.2.3"/>
    </reaction>
</comment>
<dbReference type="GO" id="GO:0006310">
    <property type="term" value="P:DNA recombination"/>
    <property type="evidence" value="ECO:0007669"/>
    <property type="project" value="UniProtKB-KW"/>
</dbReference>
<dbReference type="InterPro" id="IPR027417">
    <property type="entry name" value="P-loop_NTPase"/>
</dbReference>
<dbReference type="GO" id="GO:0005524">
    <property type="term" value="F:ATP binding"/>
    <property type="evidence" value="ECO:0007669"/>
    <property type="project" value="UniProtKB-KW"/>
</dbReference>
<dbReference type="PANTHER" id="PTHR47642">
    <property type="entry name" value="ATP-DEPENDENT DNA HELICASE"/>
    <property type="match status" value="1"/>
</dbReference>
<dbReference type="Proteomes" id="UP000184267">
    <property type="component" value="Unassembled WGS sequence"/>
</dbReference>
<dbReference type="GO" id="GO:0000723">
    <property type="term" value="P:telomere maintenance"/>
    <property type="evidence" value="ECO:0007669"/>
    <property type="project" value="InterPro"/>
</dbReference>
<dbReference type="SUPFAM" id="SSF52540">
    <property type="entry name" value="P-loop containing nucleoside triphosphate hydrolases"/>
    <property type="match status" value="1"/>
</dbReference>
<keyword evidence="1" id="KW-0227">DNA damage</keyword>
<dbReference type="InterPro" id="IPR010285">
    <property type="entry name" value="DNA_helicase_pif1-like_DEAD"/>
</dbReference>
<dbReference type="Gene3D" id="3.40.50.300">
    <property type="entry name" value="P-loop containing nucleotide triphosphate hydrolases"/>
    <property type="match status" value="1"/>
</dbReference>
<evidence type="ECO:0000259" key="2">
    <source>
        <dbReference type="Pfam" id="PF05970"/>
    </source>
</evidence>
<dbReference type="Pfam" id="PF05970">
    <property type="entry name" value="PIF1"/>
    <property type="match status" value="1"/>
</dbReference>
<dbReference type="GO" id="GO:0043139">
    <property type="term" value="F:5'-3' DNA helicase activity"/>
    <property type="evidence" value="ECO:0007669"/>
    <property type="project" value="UniProtKB-EC"/>
</dbReference>
<keyword evidence="1" id="KW-0378">Hydrolase</keyword>
<dbReference type="GO" id="GO:0006281">
    <property type="term" value="P:DNA repair"/>
    <property type="evidence" value="ECO:0007669"/>
    <property type="project" value="UniProtKB-KW"/>
</dbReference>
<keyword evidence="4" id="KW-1185">Reference proteome</keyword>
<keyword evidence="1" id="KW-0233">DNA recombination</keyword>
<evidence type="ECO:0000256" key="1">
    <source>
        <dbReference type="RuleBase" id="RU363044"/>
    </source>
</evidence>
<protein>
    <recommendedName>
        <fullName evidence="1">ATP-dependent DNA helicase</fullName>
        <ecNumber evidence="1">5.6.2.3</ecNumber>
    </recommendedName>
</protein>
<dbReference type="EMBL" id="MNAD01000490">
    <property type="protein sequence ID" value="OJT12395.1"/>
    <property type="molecule type" value="Genomic_DNA"/>
</dbReference>
<comment type="caution">
    <text evidence="3">The sequence shown here is derived from an EMBL/GenBank/DDBJ whole genome shotgun (WGS) entry which is preliminary data.</text>
</comment>
<feature type="domain" description="DNA helicase Pif1-like DEAD-box helicase" evidence="2">
    <location>
        <begin position="151"/>
        <end position="376"/>
    </location>
</feature>